<dbReference type="AlphaFoldDB" id="A0A6J4P9U7"/>
<proteinExistence type="inferred from homology"/>
<dbReference type="InterPro" id="IPR006710">
    <property type="entry name" value="Glyco_hydro_43"/>
</dbReference>
<dbReference type="EMBL" id="CADCUP010000185">
    <property type="protein sequence ID" value="CAA9409991.1"/>
    <property type="molecule type" value="Genomic_DNA"/>
</dbReference>
<evidence type="ECO:0000256" key="1">
    <source>
        <dbReference type="ARBA" id="ARBA00009865"/>
    </source>
</evidence>
<dbReference type="RefSeq" id="WP_295660771.1">
    <property type="nucleotide sequence ID" value="NZ_CADCUP010000185.1"/>
</dbReference>
<evidence type="ECO:0000256" key="3">
    <source>
        <dbReference type="ARBA" id="ARBA00023295"/>
    </source>
</evidence>
<name>A0A6J4P9U7_9ACTN</name>
<accession>A0A6J4P9U7</accession>
<organism evidence="5">
    <name type="scientific">uncultured Nocardioides sp</name>
    <dbReference type="NCBI Taxonomy" id="198441"/>
    <lineage>
        <taxon>Bacteria</taxon>
        <taxon>Bacillati</taxon>
        <taxon>Actinomycetota</taxon>
        <taxon>Actinomycetes</taxon>
        <taxon>Propionibacteriales</taxon>
        <taxon>Nocardioidaceae</taxon>
        <taxon>Nocardioides</taxon>
        <taxon>environmental samples</taxon>
    </lineage>
</organism>
<comment type="similarity">
    <text evidence="1 4">Belongs to the glycosyl hydrolase 43 family.</text>
</comment>
<dbReference type="SUPFAM" id="SSF75005">
    <property type="entry name" value="Arabinanase/levansucrase/invertase"/>
    <property type="match status" value="1"/>
</dbReference>
<dbReference type="PANTHER" id="PTHR42812:SF5">
    <property type="entry name" value="ENDO-ARABINASE"/>
    <property type="match status" value="1"/>
</dbReference>
<dbReference type="Pfam" id="PF04616">
    <property type="entry name" value="Glyco_hydro_43"/>
    <property type="match status" value="1"/>
</dbReference>
<gene>
    <name evidence="5" type="ORF">AVDCRST_MAG06-2789</name>
</gene>
<dbReference type="GO" id="GO:0005975">
    <property type="term" value="P:carbohydrate metabolic process"/>
    <property type="evidence" value="ECO:0007669"/>
    <property type="project" value="InterPro"/>
</dbReference>
<reference evidence="5" key="1">
    <citation type="submission" date="2020-02" db="EMBL/GenBank/DDBJ databases">
        <authorList>
            <person name="Meier V. D."/>
        </authorList>
    </citation>
    <scope>NUCLEOTIDE SEQUENCE</scope>
    <source>
        <strain evidence="5">AVDCRST_MAG06</strain>
    </source>
</reference>
<dbReference type="Gene3D" id="2.115.10.20">
    <property type="entry name" value="Glycosyl hydrolase domain, family 43"/>
    <property type="match status" value="1"/>
</dbReference>
<evidence type="ECO:0000313" key="5">
    <source>
        <dbReference type="EMBL" id="CAA9409991.1"/>
    </source>
</evidence>
<keyword evidence="3 4" id="KW-0326">Glycosidase</keyword>
<evidence type="ECO:0000256" key="2">
    <source>
        <dbReference type="ARBA" id="ARBA00022801"/>
    </source>
</evidence>
<protein>
    <submittedName>
        <fullName evidence="5">GH43_30 / GH43 / GH43_3 / GH43_5</fullName>
    </submittedName>
</protein>
<dbReference type="InterPro" id="IPR051795">
    <property type="entry name" value="Glycosyl_Hydrlase_43"/>
</dbReference>
<keyword evidence="2 4" id="KW-0378">Hydrolase</keyword>
<dbReference type="InterPro" id="IPR023296">
    <property type="entry name" value="Glyco_hydro_beta-prop_sf"/>
</dbReference>
<dbReference type="GO" id="GO:0004553">
    <property type="term" value="F:hydrolase activity, hydrolyzing O-glycosyl compounds"/>
    <property type="evidence" value="ECO:0007669"/>
    <property type="project" value="InterPro"/>
</dbReference>
<dbReference type="PANTHER" id="PTHR42812">
    <property type="entry name" value="BETA-XYLOSIDASE"/>
    <property type="match status" value="1"/>
</dbReference>
<evidence type="ECO:0000256" key="4">
    <source>
        <dbReference type="RuleBase" id="RU361187"/>
    </source>
</evidence>
<sequence length="362" mass="39308">MRAWSDLLTVRTGSSPVRLLTATLGLVLLTALVVLPAPPSGAARWVPKPVLDGNFADPAVERYRNGFVGIATGEHAPRALTRSPQGEWVRGGPALRTLPAWARAGDIWAADIQRVGGWWLLYFAAPVDGLGEYGRCVGVARSRSPRRGFAPVGDRPLSCPTYAKVPQAQDPLPLDPTLPRAGTIDPSVYVDPSGTRFLVYKTDRIPSSIRMVQLSDNGSRVATGAVSQELLRFPGVVENPVIVHRPQGWVMLLSEGDYTRCSYQTVWLRSPSLLDWSVVESGTLLSSATTGLCGPGGADVAVAPGGQQRLFLHGWTCFGKPRPCRSSLDWSKREKRRAVRSMYAARLVWNAGVPRVKGWLKP</sequence>